<evidence type="ECO:0000256" key="2">
    <source>
        <dbReference type="SAM" id="SignalP"/>
    </source>
</evidence>
<comment type="caution">
    <text evidence="3">The sequence shown here is derived from an EMBL/GenBank/DDBJ whole genome shotgun (WGS) entry which is preliminary data.</text>
</comment>
<organism evidence="3 4">
    <name type="scientific">Apiospora aurea</name>
    <dbReference type="NCBI Taxonomy" id="335848"/>
    <lineage>
        <taxon>Eukaryota</taxon>
        <taxon>Fungi</taxon>
        <taxon>Dikarya</taxon>
        <taxon>Ascomycota</taxon>
        <taxon>Pezizomycotina</taxon>
        <taxon>Sordariomycetes</taxon>
        <taxon>Xylariomycetidae</taxon>
        <taxon>Amphisphaeriales</taxon>
        <taxon>Apiosporaceae</taxon>
        <taxon>Apiospora</taxon>
    </lineage>
</organism>
<feature type="chain" id="PRO_5045634211" evidence="2">
    <location>
        <begin position="21"/>
        <end position="115"/>
    </location>
</feature>
<dbReference type="GeneID" id="92079358"/>
<evidence type="ECO:0000313" key="4">
    <source>
        <dbReference type="Proteomes" id="UP001391051"/>
    </source>
</evidence>
<gene>
    <name evidence="3" type="ORF">PG986_010074</name>
</gene>
<dbReference type="EMBL" id="JAQQWE010000006">
    <property type="protein sequence ID" value="KAK7949188.1"/>
    <property type="molecule type" value="Genomic_DNA"/>
</dbReference>
<keyword evidence="4" id="KW-1185">Reference proteome</keyword>
<dbReference type="Proteomes" id="UP001391051">
    <property type="component" value="Unassembled WGS sequence"/>
</dbReference>
<dbReference type="RefSeq" id="XP_066698694.1">
    <property type="nucleotide sequence ID" value="XM_066846296.1"/>
</dbReference>
<reference evidence="3 4" key="1">
    <citation type="submission" date="2023-01" db="EMBL/GenBank/DDBJ databases">
        <title>Analysis of 21 Apiospora genomes using comparative genomics revels a genus with tremendous synthesis potential of carbohydrate active enzymes and secondary metabolites.</title>
        <authorList>
            <person name="Sorensen T."/>
        </authorList>
    </citation>
    <scope>NUCLEOTIDE SEQUENCE [LARGE SCALE GENOMIC DNA]</scope>
    <source>
        <strain evidence="3 4">CBS 24483</strain>
    </source>
</reference>
<protein>
    <submittedName>
        <fullName evidence="3">Uncharacterized protein</fullName>
    </submittedName>
</protein>
<keyword evidence="2" id="KW-0732">Signal</keyword>
<evidence type="ECO:0000313" key="3">
    <source>
        <dbReference type="EMBL" id="KAK7949188.1"/>
    </source>
</evidence>
<feature type="signal peptide" evidence="2">
    <location>
        <begin position="1"/>
        <end position="20"/>
    </location>
</feature>
<name>A0ABR1Q9G5_9PEZI</name>
<feature type="region of interest" description="Disordered" evidence="1">
    <location>
        <begin position="49"/>
        <end position="73"/>
    </location>
</feature>
<sequence length="115" mass="12440">MARLLLPTAFSFSLVPPHEADNCMISRSTFTEYLVGKTCLGMAASPEAATGKDPVRWESPGQGHDPARPAPMFPHLSSNPYFGKYKRWGYGGQDSPVRAPISEHACDAAGKMGEE</sequence>
<accession>A0ABR1Q9G5</accession>
<proteinExistence type="predicted"/>
<evidence type="ECO:0000256" key="1">
    <source>
        <dbReference type="SAM" id="MobiDB-lite"/>
    </source>
</evidence>